<sequence>MISNPELRQRGMALFNALYGSGAGQALEEDMAGLCPDFTDISIEWAMGGILSRSGLDHLTRELVVIASCVTLGHTVPQLRAHTQAALNAGATREQIIETILQLLFYAGGAAVRNALVNVRDLLNPTETTNSGVK</sequence>
<proteinExistence type="predicted"/>
<dbReference type="Proteomes" id="UP001515683">
    <property type="component" value="Unassembled WGS sequence"/>
</dbReference>
<dbReference type="SUPFAM" id="SSF69118">
    <property type="entry name" value="AhpD-like"/>
    <property type="match status" value="1"/>
</dbReference>
<evidence type="ECO:0000313" key="2">
    <source>
        <dbReference type="EMBL" id="NIF24365.1"/>
    </source>
</evidence>
<name>A0ABX0RGA0_9GAMM</name>
<feature type="domain" description="Carboxymuconolactone decarboxylase-like" evidence="1">
    <location>
        <begin position="48"/>
        <end position="116"/>
    </location>
</feature>
<dbReference type="RefSeq" id="WP_167018240.1">
    <property type="nucleotide sequence ID" value="NZ_VWXF01000014.1"/>
</dbReference>
<protein>
    <submittedName>
        <fullName evidence="2">Carboxymuconolactone decarboxylase family protein</fullName>
    </submittedName>
</protein>
<dbReference type="PANTHER" id="PTHR33570">
    <property type="entry name" value="4-CARBOXYMUCONOLACTONE DECARBOXYLASE FAMILY PROTEIN"/>
    <property type="match status" value="1"/>
</dbReference>
<dbReference type="InterPro" id="IPR052512">
    <property type="entry name" value="4CMD/NDH-1_regulator"/>
</dbReference>
<dbReference type="EMBL" id="VWXF01000014">
    <property type="protein sequence ID" value="NIF24365.1"/>
    <property type="molecule type" value="Genomic_DNA"/>
</dbReference>
<evidence type="ECO:0000313" key="3">
    <source>
        <dbReference type="Proteomes" id="UP001515683"/>
    </source>
</evidence>
<dbReference type="PANTHER" id="PTHR33570:SF10">
    <property type="entry name" value="GAMMA-CARBOXYMUCONOLACTONE DECARBOXYLASE"/>
    <property type="match status" value="1"/>
</dbReference>
<dbReference type="InterPro" id="IPR029032">
    <property type="entry name" value="AhpD-like"/>
</dbReference>
<dbReference type="InterPro" id="IPR003779">
    <property type="entry name" value="CMD-like"/>
</dbReference>
<dbReference type="Pfam" id="PF02627">
    <property type="entry name" value="CMD"/>
    <property type="match status" value="1"/>
</dbReference>
<gene>
    <name evidence="2" type="ORF">F3J40_22595</name>
</gene>
<comment type="caution">
    <text evidence="2">The sequence shown here is derived from an EMBL/GenBank/DDBJ whole genome shotgun (WGS) entry which is preliminary data.</text>
</comment>
<evidence type="ECO:0000259" key="1">
    <source>
        <dbReference type="Pfam" id="PF02627"/>
    </source>
</evidence>
<dbReference type="Gene3D" id="1.20.1290.10">
    <property type="entry name" value="AhpD-like"/>
    <property type="match status" value="1"/>
</dbReference>
<reference evidence="2 3" key="1">
    <citation type="journal article" date="2019" name="bioRxiv">
        <title>Bacteria contribute to plant secondary compound degradation in a generalist herbivore system.</title>
        <authorList>
            <person name="Francoeur C.B."/>
            <person name="Khadempour L."/>
            <person name="Moreira-Soto R.D."/>
            <person name="Gotting K."/>
            <person name="Book A.J."/>
            <person name="Pinto-Tomas A.A."/>
            <person name="Keefover-Ring K."/>
            <person name="Currie C.R."/>
        </authorList>
    </citation>
    <scope>NUCLEOTIDE SEQUENCE [LARGE SCALE GENOMIC DNA]</scope>
    <source>
        <strain evidence="2">Acro-835</strain>
    </source>
</reference>
<keyword evidence="3" id="KW-1185">Reference proteome</keyword>
<accession>A0ABX0RGA0</accession>
<organism evidence="2 3">
    <name type="scientific">Candidatus Pantoea multigeneris</name>
    <dbReference type="NCBI Taxonomy" id="2608357"/>
    <lineage>
        <taxon>Bacteria</taxon>
        <taxon>Pseudomonadati</taxon>
        <taxon>Pseudomonadota</taxon>
        <taxon>Gammaproteobacteria</taxon>
        <taxon>Enterobacterales</taxon>
        <taxon>Erwiniaceae</taxon>
        <taxon>Pantoea</taxon>
    </lineage>
</organism>